<dbReference type="EMBL" id="QLLG01000168">
    <property type="protein sequence ID" value="RMX67398.1"/>
    <property type="molecule type" value="Genomic_DNA"/>
</dbReference>
<dbReference type="PANTHER" id="PTHR14978">
    <property type="entry name" value="BETA-CATENIN-LIKE PROTEIN 1 NUCLEAR ASSOCIATED PROTEIN"/>
    <property type="match status" value="1"/>
</dbReference>
<gene>
    <name evidence="7" type="ORF">DD238_000790</name>
</gene>
<dbReference type="STRING" id="542832.A0A3M6VKF9"/>
<keyword evidence="8" id="KW-1185">Reference proteome</keyword>
<evidence type="ECO:0000256" key="4">
    <source>
        <dbReference type="ARBA" id="ARBA00023054"/>
    </source>
</evidence>
<keyword evidence="3" id="KW-0677">Repeat</keyword>
<dbReference type="AlphaFoldDB" id="A0A3M6VKF9"/>
<accession>A0A3M6VKF9</accession>
<organism evidence="7 8">
    <name type="scientific">Peronospora effusa</name>
    <dbReference type="NCBI Taxonomy" id="542832"/>
    <lineage>
        <taxon>Eukaryota</taxon>
        <taxon>Sar</taxon>
        <taxon>Stramenopiles</taxon>
        <taxon>Oomycota</taxon>
        <taxon>Peronosporomycetes</taxon>
        <taxon>Peronosporales</taxon>
        <taxon>Peronosporaceae</taxon>
        <taxon>Peronospora</taxon>
    </lineage>
</organism>
<dbReference type="Pfam" id="PF08216">
    <property type="entry name" value="CTNNBL"/>
    <property type="match status" value="1"/>
</dbReference>
<reference evidence="7 8" key="1">
    <citation type="submission" date="2018-06" db="EMBL/GenBank/DDBJ databases">
        <title>Comparative genomics of downy mildews reveals potential adaptations to biotrophy.</title>
        <authorList>
            <person name="Fletcher K."/>
            <person name="Klosterman S.J."/>
            <person name="Derevnina L."/>
            <person name="Martin F."/>
            <person name="Koike S."/>
            <person name="Reyes Chin-Wo S."/>
            <person name="Mou B."/>
            <person name="Michelmore R."/>
        </authorList>
    </citation>
    <scope>NUCLEOTIDE SEQUENCE [LARGE SCALE GENOMIC DNA]</scope>
    <source>
        <strain evidence="7 8">R14</strain>
    </source>
</reference>
<name>A0A3M6VKF9_9STRA</name>
<evidence type="ECO:0000256" key="3">
    <source>
        <dbReference type="ARBA" id="ARBA00022737"/>
    </source>
</evidence>
<feature type="domain" description="Beta-catenin-like protein 1 N-terminal" evidence="6">
    <location>
        <begin position="35"/>
        <end position="142"/>
    </location>
</feature>
<dbReference type="GO" id="GO:0005681">
    <property type="term" value="C:spliceosomal complex"/>
    <property type="evidence" value="ECO:0007669"/>
    <property type="project" value="TreeGrafter"/>
</dbReference>
<protein>
    <recommendedName>
        <fullName evidence="6">Beta-catenin-like protein 1 N-terminal domain-containing protein</fullName>
    </recommendedName>
</protein>
<dbReference type="SMART" id="SM01156">
    <property type="entry name" value="DUF1716"/>
    <property type="match status" value="1"/>
</dbReference>
<evidence type="ECO:0000313" key="7">
    <source>
        <dbReference type="EMBL" id="RMX67398.1"/>
    </source>
</evidence>
<dbReference type="InterPro" id="IPR011989">
    <property type="entry name" value="ARM-like"/>
</dbReference>
<comment type="subcellular location">
    <subcellularLocation>
        <location evidence="1">Nucleus</location>
    </subcellularLocation>
</comment>
<sequence>MESHFERVLATEAVPKRPAVLTSPSHAAKRTCVSHEATNAKISAIVDSAEAQEGDALDARALKSMVNSLKKQVQRNALAREKYADEPKKFLESELALDNELIRWKQVAAKPELFAVMTELHVPRMLLGLFAHENLDIRLAVISLLADLTDVDDAVESLEPTRNLAQHLVDEKLLPLLVTNLFQLAAAMNKVNEDQMDEEITGIYNSLQILENLADLEPKMCVEVVKKTAILPFLLTQVAPAKMFSENKLYASEILSILLQSGPEPREKFVAWMGNDRPKEEKEVATKKEVETKKERSSKVDLMDDLLQALAPYRKKDPASEEEEELVGNLVNALCSVLLVPEAQKQFRRLEGLELLLRCMKDRKRFMFSGALRGMDHALMDNARNCERLIEVGGLPSVFSVFMGRHGKYESSSNKKASKASERDKAEEHAASLIASMCAWVREDAPADGYDRLYAKFVENEMEKIDRLVDLFAKYHERIERSSHHLDEEEDEDSHYLRRLDAGLFVLERIAFVVAHLCRFSKKLRACVMVKFYERNMDSESLIAAILREQLELLIADEAVEHNDDGSSANEVKEVVNAKAKEIQKVQLRQLLAIFEKDEVNRDEKEVTEQMETDQMEK</sequence>
<evidence type="ECO:0000259" key="6">
    <source>
        <dbReference type="SMART" id="SM01156"/>
    </source>
</evidence>
<keyword evidence="4" id="KW-0175">Coiled coil</keyword>
<dbReference type="SUPFAM" id="SSF48371">
    <property type="entry name" value="ARM repeat"/>
    <property type="match status" value="1"/>
</dbReference>
<dbReference type="Gene3D" id="1.25.10.10">
    <property type="entry name" value="Leucine-rich Repeat Variant"/>
    <property type="match status" value="1"/>
</dbReference>
<evidence type="ECO:0000256" key="1">
    <source>
        <dbReference type="ARBA" id="ARBA00004123"/>
    </source>
</evidence>
<keyword evidence="2" id="KW-0597">Phosphoprotein</keyword>
<proteinExistence type="predicted"/>
<evidence type="ECO:0000313" key="8">
    <source>
        <dbReference type="Proteomes" id="UP000282087"/>
    </source>
</evidence>
<evidence type="ECO:0000256" key="2">
    <source>
        <dbReference type="ARBA" id="ARBA00022553"/>
    </source>
</evidence>
<comment type="caution">
    <text evidence="7">The sequence shown here is derived from an EMBL/GenBank/DDBJ whole genome shotgun (WGS) entry which is preliminary data.</text>
</comment>
<keyword evidence="5" id="KW-0539">Nucleus</keyword>
<dbReference type="InterPro" id="IPR013180">
    <property type="entry name" value="CTNNBL1_N"/>
</dbReference>
<dbReference type="InterPro" id="IPR016024">
    <property type="entry name" value="ARM-type_fold"/>
</dbReference>
<dbReference type="Proteomes" id="UP000282087">
    <property type="component" value="Unassembled WGS sequence"/>
</dbReference>
<dbReference type="PANTHER" id="PTHR14978:SF0">
    <property type="entry name" value="BETA-CATENIN-LIKE PROTEIN 1"/>
    <property type="match status" value="1"/>
</dbReference>
<dbReference type="VEuPathDB" id="FungiDB:DD237_001361"/>
<evidence type="ECO:0000256" key="5">
    <source>
        <dbReference type="ARBA" id="ARBA00023242"/>
    </source>
</evidence>
<dbReference type="InterPro" id="IPR039678">
    <property type="entry name" value="CTNNBL1"/>
</dbReference>